<keyword evidence="2" id="KW-1133">Transmembrane helix</keyword>
<name>A0A846WQH9_9ACTN</name>
<protein>
    <recommendedName>
        <fullName evidence="5">Transmembrane protein</fullName>
    </recommendedName>
</protein>
<proteinExistence type="predicted"/>
<evidence type="ECO:0000256" key="1">
    <source>
        <dbReference type="SAM" id="MobiDB-lite"/>
    </source>
</evidence>
<keyword evidence="2" id="KW-0472">Membrane</keyword>
<feature type="transmembrane region" description="Helical" evidence="2">
    <location>
        <begin position="384"/>
        <end position="403"/>
    </location>
</feature>
<evidence type="ECO:0000313" key="4">
    <source>
        <dbReference type="Proteomes" id="UP000563898"/>
    </source>
</evidence>
<dbReference type="Proteomes" id="UP000563898">
    <property type="component" value="Unassembled WGS sequence"/>
</dbReference>
<gene>
    <name evidence="3" type="ORF">HGA05_16880</name>
</gene>
<evidence type="ECO:0000256" key="2">
    <source>
        <dbReference type="SAM" id="Phobius"/>
    </source>
</evidence>
<dbReference type="RefSeq" id="WP_081482479.1">
    <property type="nucleotide sequence ID" value="NZ_JAAXPC010000009.1"/>
</dbReference>
<feature type="region of interest" description="Disordered" evidence="1">
    <location>
        <begin position="1"/>
        <end position="27"/>
    </location>
</feature>
<feature type="transmembrane region" description="Helical" evidence="2">
    <location>
        <begin position="36"/>
        <end position="55"/>
    </location>
</feature>
<feature type="region of interest" description="Disordered" evidence="1">
    <location>
        <begin position="442"/>
        <end position="463"/>
    </location>
</feature>
<keyword evidence="2" id="KW-0812">Transmembrane</keyword>
<sequence length="687" mass="73093">MPRPRASIDPSRDPEDTGPTRPAGEVSAPASRVAQMVVPAVITLIVAQLIVRGWLVATGNFYWDDLILVGRASTTSIWSWDYLGHSHDGHFMPAAFLVAGISTVLAPLNWVAPAITLVVLQGLASVCVWRMIRVLTDPGEGRSRSAAVEIASVGALAFYLFTPLTVPSFVWWAAGLNTLPMQAAMAWIVADAVLLARGGADRRRTRLIVLRSSVIFVLSLAFFEKSLFILPVAFVAAVLVSRTGLVNRTGSRSADVADADADVDADESAAADTAAVQMGPLGTAFVHARRLWAPLSVIFVAWALLFFSVSDATAGQHSVSQTAQLVWRSINRGVIPSLVGGPWDWERWVPSPPMGFSAVWMVVLGWLVVAAVVIWAVRTRIGAVAVLVCAALYVVVAQIPVMWNRSSANTALELAQTLRYLPDSAVVLTAALALLVAAPRRSVNSVPPSGGRHAAPEADEETVGRGRTVGTAVGVLAAVTAVLAFASSLISTASYQSSWTDDPTGAYLANAKRALADNRDHTMFDQALPLEVLLPVAYPYNQISATFGRVTDRSPFGDTTDRLFVLDNAGNLTPGAVTPRRTVEAGRGTCARPELTGPTSLRLDGPLINWRWTIALGYCANAAGDVEMSLDGGPAVRVPLQAGLHVVYVQLDGHGTELRIRPLTRGLTLHTGDGRVGEVVDARLLGQ</sequence>
<feature type="transmembrane region" description="Helical" evidence="2">
    <location>
        <begin position="229"/>
        <end position="245"/>
    </location>
</feature>
<organism evidence="3 4">
    <name type="scientific">Gordonia polyisoprenivorans</name>
    <dbReference type="NCBI Taxonomy" id="84595"/>
    <lineage>
        <taxon>Bacteria</taxon>
        <taxon>Bacillati</taxon>
        <taxon>Actinomycetota</taxon>
        <taxon>Actinomycetes</taxon>
        <taxon>Mycobacteriales</taxon>
        <taxon>Gordoniaceae</taxon>
        <taxon>Gordonia</taxon>
    </lineage>
</organism>
<feature type="transmembrane region" description="Helical" evidence="2">
    <location>
        <begin position="208"/>
        <end position="223"/>
    </location>
</feature>
<feature type="transmembrane region" description="Helical" evidence="2">
    <location>
        <begin position="469"/>
        <end position="490"/>
    </location>
</feature>
<comment type="caution">
    <text evidence="3">The sequence shown here is derived from an EMBL/GenBank/DDBJ whole genome shotgun (WGS) entry which is preliminary data.</text>
</comment>
<dbReference type="AlphaFoldDB" id="A0A846WQH9"/>
<dbReference type="EMBL" id="JAAXPC010000009">
    <property type="protein sequence ID" value="NKY03246.1"/>
    <property type="molecule type" value="Genomic_DNA"/>
</dbReference>
<feature type="transmembrane region" description="Helical" evidence="2">
    <location>
        <begin position="291"/>
        <end position="309"/>
    </location>
</feature>
<feature type="transmembrane region" description="Helical" evidence="2">
    <location>
        <begin position="358"/>
        <end position="377"/>
    </location>
</feature>
<feature type="transmembrane region" description="Helical" evidence="2">
    <location>
        <begin position="179"/>
        <end position="196"/>
    </location>
</feature>
<feature type="transmembrane region" description="Helical" evidence="2">
    <location>
        <begin position="150"/>
        <end position="173"/>
    </location>
</feature>
<accession>A0A846WQH9</accession>
<evidence type="ECO:0000313" key="3">
    <source>
        <dbReference type="EMBL" id="NKY03246.1"/>
    </source>
</evidence>
<reference evidence="3 4" key="1">
    <citation type="submission" date="2020-04" db="EMBL/GenBank/DDBJ databases">
        <title>MicrobeNet Type strains.</title>
        <authorList>
            <person name="Nicholson A.C."/>
        </authorList>
    </citation>
    <scope>NUCLEOTIDE SEQUENCE [LARGE SCALE GENOMIC DNA]</scope>
    <source>
        <strain evidence="3 4">ATCC BAA-14</strain>
    </source>
</reference>
<evidence type="ECO:0008006" key="5">
    <source>
        <dbReference type="Google" id="ProtNLM"/>
    </source>
</evidence>